<name>A0A1N7IAT0_9FLAO</name>
<dbReference type="InterPro" id="IPR012657">
    <property type="entry name" value="23S_rRNA-intervening_sequence"/>
</dbReference>
<dbReference type="KEGG" id="cjt:EG359_17205"/>
<dbReference type="EMBL" id="FTNZ01000003">
    <property type="protein sequence ID" value="SIS34191.1"/>
    <property type="molecule type" value="Genomic_DNA"/>
</dbReference>
<reference evidence="2 3" key="1">
    <citation type="submission" date="2017-01" db="EMBL/GenBank/DDBJ databases">
        <authorList>
            <person name="Mah S.A."/>
            <person name="Swanson W.J."/>
            <person name="Moy G.W."/>
            <person name="Vacquier V.D."/>
        </authorList>
    </citation>
    <scope>NUCLEOTIDE SEQUENCE [LARGE SCALE GENOMIC DNA]</scope>
    <source>
        <strain evidence="2 3">DSM 16927</strain>
    </source>
</reference>
<dbReference type="CDD" id="cd16377">
    <property type="entry name" value="23S_rRNA_IVP_like"/>
    <property type="match status" value="1"/>
</dbReference>
<dbReference type="Gene3D" id="1.20.1440.60">
    <property type="entry name" value="23S rRNA-intervening sequence"/>
    <property type="match status" value="1"/>
</dbReference>
<evidence type="ECO:0000313" key="1">
    <source>
        <dbReference type="EMBL" id="AZB01242.1"/>
    </source>
</evidence>
<dbReference type="InterPro" id="IPR036583">
    <property type="entry name" value="23S_rRNA_IVS_sf"/>
</dbReference>
<protein>
    <submittedName>
        <fullName evidence="2">Four helix bundle protein</fullName>
    </submittedName>
</protein>
<dbReference type="OrthoDB" id="9811959at2"/>
<dbReference type="NCBIfam" id="TIGR02436">
    <property type="entry name" value="four helix bundle protein"/>
    <property type="match status" value="1"/>
</dbReference>
<organism evidence="2 3">
    <name type="scientific">Chryseobacterium joostei</name>
    <dbReference type="NCBI Taxonomy" id="112234"/>
    <lineage>
        <taxon>Bacteria</taxon>
        <taxon>Pseudomonadati</taxon>
        <taxon>Bacteroidota</taxon>
        <taxon>Flavobacteriia</taxon>
        <taxon>Flavobacteriales</taxon>
        <taxon>Weeksellaceae</taxon>
        <taxon>Chryseobacterium group</taxon>
        <taxon>Chryseobacterium</taxon>
    </lineage>
</organism>
<evidence type="ECO:0000313" key="2">
    <source>
        <dbReference type="EMBL" id="SIS34191.1"/>
    </source>
</evidence>
<accession>A0A1N7IAT0</accession>
<dbReference type="SUPFAM" id="SSF158446">
    <property type="entry name" value="IVS-encoded protein-like"/>
    <property type="match status" value="1"/>
</dbReference>
<dbReference type="Proteomes" id="UP000279541">
    <property type="component" value="Chromosome"/>
</dbReference>
<proteinExistence type="predicted"/>
<gene>
    <name evidence="1" type="ORF">EG359_17205</name>
    <name evidence="2" type="ORF">SAMN05421768_103638</name>
</gene>
<dbReference type="STRING" id="112234.SAMN05421768_103638"/>
<keyword evidence="4" id="KW-1185">Reference proteome</keyword>
<dbReference type="Pfam" id="PF05635">
    <property type="entry name" value="23S_rRNA_IVP"/>
    <property type="match status" value="1"/>
</dbReference>
<dbReference type="PANTHER" id="PTHR38471:SF2">
    <property type="entry name" value="FOUR HELIX BUNDLE PROTEIN"/>
    <property type="match status" value="1"/>
</dbReference>
<evidence type="ECO:0000313" key="4">
    <source>
        <dbReference type="Proteomes" id="UP000279541"/>
    </source>
</evidence>
<sequence>MSRDCTELEAWMEGKKLVSLAYILTTSFPKKELSGLANQVRRIATSVPLNIAEGYERRTSKDDALQFLHTAQESLCELETKFCIALDQKYVSKVNFEMISKKIHLSKKLTSGFINYYKKTENEKFRTII</sequence>
<dbReference type="PANTHER" id="PTHR38471">
    <property type="entry name" value="FOUR HELIX BUNDLE PROTEIN"/>
    <property type="match status" value="1"/>
</dbReference>
<dbReference type="EMBL" id="CP033926">
    <property type="protein sequence ID" value="AZB01242.1"/>
    <property type="molecule type" value="Genomic_DNA"/>
</dbReference>
<dbReference type="AlphaFoldDB" id="A0A1N7IAT0"/>
<evidence type="ECO:0000313" key="3">
    <source>
        <dbReference type="Proteomes" id="UP000186106"/>
    </source>
</evidence>
<dbReference type="Proteomes" id="UP000186106">
    <property type="component" value="Unassembled WGS sequence"/>
</dbReference>
<reference evidence="1 4" key="2">
    <citation type="submission" date="2018-11" db="EMBL/GenBank/DDBJ databases">
        <title>Proposal to divide the Flavobacteriaceae and reorganize its genera based on Amino Acid Identity values calculated from whole genome sequences.</title>
        <authorList>
            <person name="Nicholson A.C."/>
            <person name="Gulvik C.A."/>
            <person name="Whitney A.M."/>
            <person name="Humrighouse B.W."/>
            <person name="Bell M."/>
            <person name="Holmes B."/>
            <person name="Steigerwalt A.G."/>
            <person name="Villarma A."/>
            <person name="Sheth M."/>
            <person name="Batra D."/>
            <person name="Pryor J."/>
            <person name="Bernardet J.-F."/>
            <person name="Hugo C."/>
            <person name="Kampfer P."/>
            <person name="Newman J."/>
            <person name="McQuiston J.R."/>
        </authorList>
    </citation>
    <scope>NUCLEOTIDE SEQUENCE [LARGE SCALE GENOMIC DNA]</scope>
    <source>
        <strain evidence="1 4">DSM 16927</strain>
    </source>
</reference>